<reference evidence="1 2" key="1">
    <citation type="submission" date="2015-04" db="EMBL/GenBank/DDBJ databases">
        <title>The complete genome sequence of the rumen methanogen Methanobrevibacter millerae SM9.</title>
        <authorList>
            <person name="Leahy S.C."/>
            <person name="Kelly W.J."/>
            <person name="Pacheco D.M."/>
            <person name="Li D."/>
            <person name="Altermann E."/>
            <person name="Attwood G.T."/>
        </authorList>
    </citation>
    <scope>NUCLEOTIDE SEQUENCE [LARGE SCALE GENOMIC DNA]</scope>
    <source>
        <strain evidence="1 2">SM9</strain>
    </source>
</reference>
<dbReference type="RefSeq" id="WP_157064652.1">
    <property type="nucleotide sequence ID" value="NZ_CP011266.1"/>
</dbReference>
<protein>
    <submittedName>
        <fullName evidence="1">Uncharacterized protein</fullName>
    </submittedName>
</protein>
<dbReference type="GeneID" id="43131697"/>
<keyword evidence="2" id="KW-1185">Reference proteome</keyword>
<gene>
    <name evidence="1" type="ORF">sm9_0705</name>
</gene>
<accession>A0A0U3DKJ0</accession>
<dbReference type="EMBL" id="CP011266">
    <property type="protein sequence ID" value="ALT68502.1"/>
    <property type="molecule type" value="Genomic_DNA"/>
</dbReference>
<organism evidence="1 2">
    <name type="scientific">Methanobrevibacter millerae</name>
    <dbReference type="NCBI Taxonomy" id="230361"/>
    <lineage>
        <taxon>Archaea</taxon>
        <taxon>Methanobacteriati</taxon>
        <taxon>Methanobacteriota</taxon>
        <taxon>Methanomada group</taxon>
        <taxon>Methanobacteria</taxon>
        <taxon>Methanobacteriales</taxon>
        <taxon>Methanobacteriaceae</taxon>
        <taxon>Methanobrevibacter</taxon>
    </lineage>
</organism>
<dbReference type="Proteomes" id="UP000067738">
    <property type="component" value="Chromosome"/>
</dbReference>
<dbReference type="AlphaFoldDB" id="A0A0U3DKJ0"/>
<evidence type="ECO:0000313" key="2">
    <source>
        <dbReference type="Proteomes" id="UP000067738"/>
    </source>
</evidence>
<dbReference type="KEGG" id="mmil:sm9_0705"/>
<proteinExistence type="predicted"/>
<dbReference type="PATRIC" id="fig|230361.4.peg.729"/>
<name>A0A0U3DKJ0_9EURY</name>
<evidence type="ECO:0000313" key="1">
    <source>
        <dbReference type="EMBL" id="ALT68502.1"/>
    </source>
</evidence>
<sequence>MLSRYNDLYKLFSCHDCPLNLNLNAILKMLKQEHTFLCEGEFTSQQHVKKYRKLLKSSKINKYNH</sequence>